<evidence type="ECO:0000256" key="4">
    <source>
        <dbReference type="ARBA" id="ARBA00023002"/>
    </source>
</evidence>
<dbReference type="EMBL" id="BAABJP010000062">
    <property type="protein sequence ID" value="GAA5174588.1"/>
    <property type="molecule type" value="Genomic_DNA"/>
</dbReference>
<accession>A0ABP9RBG5</accession>
<evidence type="ECO:0000256" key="1">
    <source>
        <dbReference type="ARBA" id="ARBA00008072"/>
    </source>
</evidence>
<sequence>MPRAAVCTALGQPLRVMDLDLAEPRAGEVRVRLGAAGICASDASVRSGDLVSPLPVVLGHEGAGTVVSVGEGVTDPRPGDHVVVTGMPQCGSCYRCARGQPSLCEVGDVVLRSGALRDGTHRFGAPDGTPVAQMVAAGTFAEEVVVSAISTVRIPGEVAFAPASLIGCGVLTGFGAAMNAAAIRPGYTVAVIGCGSVGLAALQGARLAGAAQILAIDLVAGKLELAGTLGATDVIPAGEAADVVAEVRARTGRRGVDVAIECVGAQATVDQAIAMTAKGGEVVFVGAGGPGVRVDVPQFSGLVGRAKTFRGVLFGAADNRRDVPRIVRAYQDGDLELDRLVTHRFGLDEINEGLASLGRGDVVSAVVELS</sequence>
<dbReference type="InterPro" id="IPR020843">
    <property type="entry name" value="ER"/>
</dbReference>
<dbReference type="PROSITE" id="PS00059">
    <property type="entry name" value="ADH_ZINC"/>
    <property type="match status" value="1"/>
</dbReference>
<evidence type="ECO:0000256" key="6">
    <source>
        <dbReference type="RuleBase" id="RU361277"/>
    </source>
</evidence>
<comment type="caution">
    <text evidence="8">The sequence shown here is derived from an EMBL/GenBank/DDBJ whole genome shotgun (WGS) entry which is preliminary data.</text>
</comment>
<organism evidence="8 9">
    <name type="scientific">Pseudonocardia eucalypti</name>
    <dbReference type="NCBI Taxonomy" id="648755"/>
    <lineage>
        <taxon>Bacteria</taxon>
        <taxon>Bacillati</taxon>
        <taxon>Actinomycetota</taxon>
        <taxon>Actinomycetes</taxon>
        <taxon>Pseudonocardiales</taxon>
        <taxon>Pseudonocardiaceae</taxon>
        <taxon>Pseudonocardia</taxon>
    </lineage>
</organism>
<comment type="similarity">
    <text evidence="1 6">Belongs to the zinc-containing alcohol dehydrogenase family.</text>
</comment>
<dbReference type="InterPro" id="IPR013154">
    <property type="entry name" value="ADH-like_N"/>
</dbReference>
<feature type="domain" description="Enoyl reductase (ER)" evidence="7">
    <location>
        <begin position="11"/>
        <end position="366"/>
    </location>
</feature>
<reference evidence="9" key="1">
    <citation type="journal article" date="2019" name="Int. J. Syst. Evol. Microbiol.">
        <title>The Global Catalogue of Microorganisms (GCM) 10K type strain sequencing project: providing services to taxonomists for standard genome sequencing and annotation.</title>
        <authorList>
            <consortium name="The Broad Institute Genomics Platform"/>
            <consortium name="The Broad Institute Genome Sequencing Center for Infectious Disease"/>
            <person name="Wu L."/>
            <person name="Ma J."/>
        </authorList>
    </citation>
    <scope>NUCLEOTIDE SEQUENCE [LARGE SCALE GENOMIC DNA]</scope>
    <source>
        <strain evidence="9">JCM 18303</strain>
    </source>
</reference>
<keyword evidence="5" id="KW-0520">NAD</keyword>
<dbReference type="Gene3D" id="3.90.180.10">
    <property type="entry name" value="Medium-chain alcohol dehydrogenases, catalytic domain"/>
    <property type="match status" value="1"/>
</dbReference>
<evidence type="ECO:0000313" key="9">
    <source>
        <dbReference type="Proteomes" id="UP001428817"/>
    </source>
</evidence>
<evidence type="ECO:0000259" key="7">
    <source>
        <dbReference type="SMART" id="SM00829"/>
    </source>
</evidence>
<gene>
    <name evidence="8" type="ORF">GCM10023321_78740</name>
</gene>
<keyword evidence="4" id="KW-0560">Oxidoreductase</keyword>
<dbReference type="InterPro" id="IPR002328">
    <property type="entry name" value="ADH_Zn_CS"/>
</dbReference>
<dbReference type="SMART" id="SM00829">
    <property type="entry name" value="PKS_ER"/>
    <property type="match status" value="1"/>
</dbReference>
<dbReference type="CDD" id="cd08279">
    <property type="entry name" value="Zn_ADH_class_III"/>
    <property type="match status" value="1"/>
</dbReference>
<evidence type="ECO:0000256" key="2">
    <source>
        <dbReference type="ARBA" id="ARBA00022723"/>
    </source>
</evidence>
<proteinExistence type="inferred from homology"/>
<dbReference type="SUPFAM" id="SSF51735">
    <property type="entry name" value="NAD(P)-binding Rossmann-fold domains"/>
    <property type="match status" value="1"/>
</dbReference>
<keyword evidence="2 6" id="KW-0479">Metal-binding</keyword>
<keyword evidence="3 6" id="KW-0862">Zinc</keyword>
<dbReference type="InterPro" id="IPR013149">
    <property type="entry name" value="ADH-like_C"/>
</dbReference>
<dbReference type="Pfam" id="PF00107">
    <property type="entry name" value="ADH_zinc_N"/>
    <property type="match status" value="1"/>
</dbReference>
<dbReference type="RefSeq" id="WP_345703521.1">
    <property type="nucleotide sequence ID" value="NZ_BAABJP010000062.1"/>
</dbReference>
<dbReference type="Gene3D" id="3.40.50.720">
    <property type="entry name" value="NAD(P)-binding Rossmann-like Domain"/>
    <property type="match status" value="1"/>
</dbReference>
<comment type="cofactor">
    <cofactor evidence="6">
        <name>Zn(2+)</name>
        <dbReference type="ChEBI" id="CHEBI:29105"/>
    </cofactor>
</comment>
<dbReference type="PANTHER" id="PTHR43880:SF12">
    <property type="entry name" value="ALCOHOL DEHYDROGENASE CLASS-3"/>
    <property type="match status" value="1"/>
</dbReference>
<dbReference type="InterPro" id="IPR036291">
    <property type="entry name" value="NAD(P)-bd_dom_sf"/>
</dbReference>
<dbReference type="Proteomes" id="UP001428817">
    <property type="component" value="Unassembled WGS sequence"/>
</dbReference>
<dbReference type="InterPro" id="IPR011032">
    <property type="entry name" value="GroES-like_sf"/>
</dbReference>
<evidence type="ECO:0000313" key="8">
    <source>
        <dbReference type="EMBL" id="GAA5174588.1"/>
    </source>
</evidence>
<keyword evidence="9" id="KW-1185">Reference proteome</keyword>
<evidence type="ECO:0000256" key="5">
    <source>
        <dbReference type="ARBA" id="ARBA00023027"/>
    </source>
</evidence>
<dbReference type="PANTHER" id="PTHR43880">
    <property type="entry name" value="ALCOHOL DEHYDROGENASE"/>
    <property type="match status" value="1"/>
</dbReference>
<protein>
    <submittedName>
        <fullName evidence="8">Zinc-dependent alcohol dehydrogenase family protein</fullName>
    </submittedName>
</protein>
<name>A0ABP9RBG5_9PSEU</name>
<dbReference type="Pfam" id="PF08240">
    <property type="entry name" value="ADH_N"/>
    <property type="match status" value="1"/>
</dbReference>
<dbReference type="SUPFAM" id="SSF50129">
    <property type="entry name" value="GroES-like"/>
    <property type="match status" value="2"/>
</dbReference>
<evidence type="ECO:0000256" key="3">
    <source>
        <dbReference type="ARBA" id="ARBA00022833"/>
    </source>
</evidence>